<comment type="caution">
    <text evidence="1">The sequence shown here is derived from an EMBL/GenBank/DDBJ whole genome shotgun (WGS) entry which is preliminary data.</text>
</comment>
<reference evidence="2" key="1">
    <citation type="journal article" date="2024" name="Proc. Natl. Acad. Sci. U.S.A.">
        <title>Extraordinary preservation of gene collinearity over three hundred million years revealed in homosporous lycophytes.</title>
        <authorList>
            <person name="Li C."/>
            <person name="Wickell D."/>
            <person name="Kuo L.Y."/>
            <person name="Chen X."/>
            <person name="Nie B."/>
            <person name="Liao X."/>
            <person name="Peng D."/>
            <person name="Ji J."/>
            <person name="Jenkins J."/>
            <person name="Williams M."/>
            <person name="Shu S."/>
            <person name="Plott C."/>
            <person name="Barry K."/>
            <person name="Rajasekar S."/>
            <person name="Grimwood J."/>
            <person name="Han X."/>
            <person name="Sun S."/>
            <person name="Hou Z."/>
            <person name="He W."/>
            <person name="Dai G."/>
            <person name="Sun C."/>
            <person name="Schmutz J."/>
            <person name="Leebens-Mack J.H."/>
            <person name="Li F.W."/>
            <person name="Wang L."/>
        </authorList>
    </citation>
    <scope>NUCLEOTIDE SEQUENCE [LARGE SCALE GENOMIC DNA]</scope>
    <source>
        <strain evidence="2">cv. PW_Plant_1</strain>
    </source>
</reference>
<name>A0ACC2ELR9_DIPCM</name>
<protein>
    <submittedName>
        <fullName evidence="1">Uncharacterized protein</fullName>
    </submittedName>
</protein>
<dbReference type="Proteomes" id="UP001162992">
    <property type="component" value="Chromosome 2"/>
</dbReference>
<evidence type="ECO:0000313" key="2">
    <source>
        <dbReference type="Proteomes" id="UP001162992"/>
    </source>
</evidence>
<gene>
    <name evidence="1" type="ORF">O6H91_02G149100</name>
</gene>
<sequence>MSKFGRKLVTSAKMKMNPVLHLMVFWFLALVLVFEKSVSASRLLGAYFKPELNTSVMDHIHNKHAVESIEPQEKLAKGASIGSIASEGMEVTSENEHEWSWLNTKDISSNSGLLSLVTKLPSIAVQVEKSNVEYAIRGLQDEIDYNGQSTHPPREGH</sequence>
<accession>A0ACC2ELR9</accession>
<keyword evidence="2" id="KW-1185">Reference proteome</keyword>
<proteinExistence type="predicted"/>
<evidence type="ECO:0000313" key="1">
    <source>
        <dbReference type="EMBL" id="KAJ7567462.1"/>
    </source>
</evidence>
<organism evidence="1 2">
    <name type="scientific">Diphasiastrum complanatum</name>
    <name type="common">Issler's clubmoss</name>
    <name type="synonym">Lycopodium complanatum</name>
    <dbReference type="NCBI Taxonomy" id="34168"/>
    <lineage>
        <taxon>Eukaryota</taxon>
        <taxon>Viridiplantae</taxon>
        <taxon>Streptophyta</taxon>
        <taxon>Embryophyta</taxon>
        <taxon>Tracheophyta</taxon>
        <taxon>Lycopodiopsida</taxon>
        <taxon>Lycopodiales</taxon>
        <taxon>Lycopodiaceae</taxon>
        <taxon>Lycopodioideae</taxon>
        <taxon>Diphasiastrum</taxon>
    </lineage>
</organism>
<dbReference type="EMBL" id="CM055093">
    <property type="protein sequence ID" value="KAJ7567462.1"/>
    <property type="molecule type" value="Genomic_DNA"/>
</dbReference>